<evidence type="ECO:0000256" key="3">
    <source>
        <dbReference type="RuleBase" id="RU003707"/>
    </source>
</evidence>
<dbReference type="InterPro" id="IPR014748">
    <property type="entry name" value="Enoyl-CoA_hydra_C"/>
</dbReference>
<dbReference type="InterPro" id="IPR018376">
    <property type="entry name" value="Enoyl-CoA_hyd/isom_CS"/>
</dbReference>
<gene>
    <name evidence="4" type="ORF">ACFQNJ_00950</name>
</gene>
<dbReference type="InterPro" id="IPR029045">
    <property type="entry name" value="ClpP/crotonase-like_dom_sf"/>
</dbReference>
<reference evidence="5" key="1">
    <citation type="journal article" date="2019" name="Int. J. Syst. Evol. Microbiol.">
        <title>The Global Catalogue of Microorganisms (GCM) 10K type strain sequencing project: providing services to taxonomists for standard genome sequencing and annotation.</title>
        <authorList>
            <consortium name="The Broad Institute Genomics Platform"/>
            <consortium name="The Broad Institute Genome Sequencing Center for Infectious Disease"/>
            <person name="Wu L."/>
            <person name="Ma J."/>
        </authorList>
    </citation>
    <scope>NUCLEOTIDE SEQUENCE [LARGE SCALE GENOMIC DNA]</scope>
    <source>
        <strain evidence="5">CCUG 54518</strain>
    </source>
</reference>
<sequence>MSGMVRCDVESGVAWVRIDNPPRFNAMSRSMWRDLRQVFESLSQQASLVAVVVVGEGGHFCAGGDISEYPSFRFEQAQLRSFHEDEVWGGLQAVLECDIPVIAAIRGNCMGAGVEIASACDVRLATEGAKFGAPIARLGFPMAPREAQLVGRAVGDLTAREMLLCAAVLTATEMKERGFLNRVVPEDDLGHDVERLLKGMSQLSPLAARRNKQTLRALAAGAPMEALLARAYDYASHPEHREGVAAFMEKRPPVFR</sequence>
<keyword evidence="2" id="KW-0456">Lyase</keyword>
<dbReference type="Gene3D" id="3.90.226.10">
    <property type="entry name" value="2-enoyl-CoA Hydratase, Chain A, domain 1"/>
    <property type="match status" value="1"/>
</dbReference>
<evidence type="ECO:0000313" key="4">
    <source>
        <dbReference type="EMBL" id="MFC7433076.1"/>
    </source>
</evidence>
<proteinExistence type="inferred from homology"/>
<dbReference type="SUPFAM" id="SSF52096">
    <property type="entry name" value="ClpP/crotonase"/>
    <property type="match status" value="1"/>
</dbReference>
<protein>
    <submittedName>
        <fullName evidence="4">Enoyl-CoA hydratase/isomerase family protein</fullName>
    </submittedName>
</protein>
<dbReference type="CDD" id="cd06558">
    <property type="entry name" value="crotonase-like"/>
    <property type="match status" value="1"/>
</dbReference>
<evidence type="ECO:0000313" key="5">
    <source>
        <dbReference type="Proteomes" id="UP001596495"/>
    </source>
</evidence>
<dbReference type="PROSITE" id="PS00166">
    <property type="entry name" value="ENOYL_COA_HYDRATASE"/>
    <property type="match status" value="1"/>
</dbReference>
<accession>A0ABW2R5C4</accession>
<dbReference type="PANTHER" id="PTHR11941:SF54">
    <property type="entry name" value="ENOYL-COA HYDRATASE, MITOCHONDRIAL"/>
    <property type="match status" value="1"/>
</dbReference>
<dbReference type="Pfam" id="PF00378">
    <property type="entry name" value="ECH_1"/>
    <property type="match status" value="1"/>
</dbReference>
<comment type="similarity">
    <text evidence="1 3">Belongs to the enoyl-CoA hydratase/isomerase family.</text>
</comment>
<organism evidence="4 5">
    <name type="scientific">Hydrogenophaga bisanensis</name>
    <dbReference type="NCBI Taxonomy" id="439611"/>
    <lineage>
        <taxon>Bacteria</taxon>
        <taxon>Pseudomonadati</taxon>
        <taxon>Pseudomonadota</taxon>
        <taxon>Betaproteobacteria</taxon>
        <taxon>Burkholderiales</taxon>
        <taxon>Comamonadaceae</taxon>
        <taxon>Hydrogenophaga</taxon>
    </lineage>
</organism>
<evidence type="ECO:0000256" key="1">
    <source>
        <dbReference type="ARBA" id="ARBA00005254"/>
    </source>
</evidence>
<dbReference type="Proteomes" id="UP001596495">
    <property type="component" value="Unassembled WGS sequence"/>
</dbReference>
<dbReference type="InterPro" id="IPR001753">
    <property type="entry name" value="Enoyl-CoA_hydra/iso"/>
</dbReference>
<keyword evidence="5" id="KW-1185">Reference proteome</keyword>
<comment type="caution">
    <text evidence="4">The sequence shown here is derived from an EMBL/GenBank/DDBJ whole genome shotgun (WGS) entry which is preliminary data.</text>
</comment>
<dbReference type="Gene3D" id="1.10.12.10">
    <property type="entry name" value="Lyase 2-enoyl-coa Hydratase, Chain A, domain 2"/>
    <property type="match status" value="1"/>
</dbReference>
<evidence type="ECO:0000256" key="2">
    <source>
        <dbReference type="ARBA" id="ARBA00023239"/>
    </source>
</evidence>
<dbReference type="RefSeq" id="WP_382253145.1">
    <property type="nucleotide sequence ID" value="NZ_JBHTBX010000001.1"/>
</dbReference>
<name>A0ABW2R5C4_9BURK</name>
<dbReference type="EMBL" id="JBHTBX010000001">
    <property type="protein sequence ID" value="MFC7433076.1"/>
    <property type="molecule type" value="Genomic_DNA"/>
</dbReference>
<dbReference type="PANTHER" id="PTHR11941">
    <property type="entry name" value="ENOYL-COA HYDRATASE-RELATED"/>
    <property type="match status" value="1"/>
</dbReference>